<dbReference type="EMBL" id="CAJVPG010000461">
    <property type="protein sequence ID" value="CAG8430085.1"/>
    <property type="molecule type" value="Genomic_DNA"/>
</dbReference>
<protein>
    <recommendedName>
        <fullName evidence="5">GXWXG domain-containing protein</fullName>
    </recommendedName>
</protein>
<evidence type="ECO:0000259" key="1">
    <source>
        <dbReference type="Pfam" id="PF14231"/>
    </source>
</evidence>
<organism evidence="3 4">
    <name type="scientific">Penicillium salamii</name>
    <dbReference type="NCBI Taxonomy" id="1612424"/>
    <lineage>
        <taxon>Eukaryota</taxon>
        <taxon>Fungi</taxon>
        <taxon>Dikarya</taxon>
        <taxon>Ascomycota</taxon>
        <taxon>Pezizomycotina</taxon>
        <taxon>Eurotiomycetes</taxon>
        <taxon>Eurotiomycetidae</taxon>
        <taxon>Eurotiales</taxon>
        <taxon>Aspergillaceae</taxon>
        <taxon>Penicillium</taxon>
    </lineage>
</organism>
<feature type="domain" description="GXWXG" evidence="1">
    <location>
        <begin position="26"/>
        <end position="83"/>
    </location>
</feature>
<reference evidence="3" key="1">
    <citation type="submission" date="2021-07" db="EMBL/GenBank/DDBJ databases">
        <authorList>
            <person name="Branca A.L. A."/>
        </authorList>
    </citation>
    <scope>NUCLEOTIDE SEQUENCE</scope>
</reference>
<proteinExistence type="predicted"/>
<comment type="caution">
    <text evidence="3">The sequence shown here is derived from an EMBL/GenBank/DDBJ whole genome shotgun (WGS) entry which is preliminary data.</text>
</comment>
<dbReference type="Pfam" id="PF14231">
    <property type="entry name" value="GXWXG"/>
    <property type="match status" value="1"/>
</dbReference>
<dbReference type="InterPro" id="IPR025951">
    <property type="entry name" value="GXWXG_dom"/>
</dbReference>
<gene>
    <name evidence="3" type="ORF">PSALAMII_LOCUS11047</name>
</gene>
<evidence type="ECO:0008006" key="5">
    <source>
        <dbReference type="Google" id="ProtNLM"/>
    </source>
</evidence>
<name>A0A9W4NZZ2_9EURO</name>
<evidence type="ECO:0000313" key="3">
    <source>
        <dbReference type="EMBL" id="CAG8430085.1"/>
    </source>
</evidence>
<evidence type="ECO:0000313" key="4">
    <source>
        <dbReference type="Proteomes" id="UP001152649"/>
    </source>
</evidence>
<sequence length="148" mass="16991">MSLSPEQHYEQLVIGRNLEAQDVQAAFDNLEPIKPENFLGAWKGANVNTGHPTEEKLTGMRWAGKTFRSTEDVDPIMVYDNDGRRVWNADWGHARLRQIEWNGKVSTAMVYDDFPIIDYFRYVKEDLIAGAMDAKTASGGTYYFYLFK</sequence>
<dbReference type="Pfam" id="PF14232">
    <property type="entry name" value="DUF4334"/>
    <property type="match status" value="1"/>
</dbReference>
<dbReference type="OrthoDB" id="5598268at2759"/>
<dbReference type="Gene3D" id="2.40.128.580">
    <property type="entry name" value="GXWXG domain"/>
    <property type="match status" value="1"/>
</dbReference>
<feature type="domain" description="DUF4334" evidence="2">
    <location>
        <begin position="92"/>
        <end position="146"/>
    </location>
</feature>
<dbReference type="Proteomes" id="UP001152649">
    <property type="component" value="Unassembled WGS sequence"/>
</dbReference>
<dbReference type="AlphaFoldDB" id="A0A9W4NZZ2"/>
<accession>A0A9W4NZZ2</accession>
<dbReference type="InterPro" id="IPR025568">
    <property type="entry name" value="DUF4334"/>
</dbReference>
<evidence type="ECO:0000259" key="2">
    <source>
        <dbReference type="Pfam" id="PF14232"/>
    </source>
</evidence>
<keyword evidence="4" id="KW-1185">Reference proteome</keyword>